<evidence type="ECO:0000259" key="4">
    <source>
        <dbReference type="PROSITE" id="PS51782"/>
    </source>
</evidence>
<comment type="similarity">
    <text evidence="1">Belongs to the transglycosylase family. Rpf subfamily.</text>
</comment>
<name>A0A521AQY3_9ACTN</name>
<dbReference type="SUPFAM" id="SSF54106">
    <property type="entry name" value="LysM domain"/>
    <property type="match status" value="1"/>
</dbReference>
<evidence type="ECO:0000313" key="5">
    <source>
        <dbReference type="EMBL" id="SMO37060.1"/>
    </source>
</evidence>
<evidence type="ECO:0000256" key="2">
    <source>
        <dbReference type="ARBA" id="ARBA00022801"/>
    </source>
</evidence>
<dbReference type="PROSITE" id="PS51782">
    <property type="entry name" value="LYSM"/>
    <property type="match status" value="1"/>
</dbReference>
<dbReference type="Proteomes" id="UP000317484">
    <property type="component" value="Unassembled WGS sequence"/>
</dbReference>
<dbReference type="RefSeq" id="WP_281282120.1">
    <property type="nucleotide sequence ID" value="NZ_FXTJ01000001.1"/>
</dbReference>
<feature type="domain" description="LysM" evidence="4">
    <location>
        <begin position="165"/>
        <end position="212"/>
    </location>
</feature>
<dbReference type="InterPro" id="IPR023346">
    <property type="entry name" value="Lysozyme-like_dom_sf"/>
</dbReference>
<keyword evidence="2" id="KW-0378">Hydrolase</keyword>
<feature type="chain" id="PRO_5021762798" evidence="3">
    <location>
        <begin position="41"/>
        <end position="384"/>
    </location>
</feature>
<dbReference type="SMART" id="SM00257">
    <property type="entry name" value="LysM"/>
    <property type="match status" value="1"/>
</dbReference>
<dbReference type="Pfam" id="PF26571">
    <property type="entry name" value="VldE"/>
    <property type="match status" value="1"/>
</dbReference>
<dbReference type="InterPro" id="IPR018392">
    <property type="entry name" value="LysM"/>
</dbReference>
<dbReference type="AlphaFoldDB" id="A0A521AQY3"/>
<dbReference type="Pfam" id="PF01476">
    <property type="entry name" value="LysM"/>
    <property type="match status" value="1"/>
</dbReference>
<dbReference type="EMBL" id="FXTJ01000001">
    <property type="protein sequence ID" value="SMO37060.1"/>
    <property type="molecule type" value="Genomic_DNA"/>
</dbReference>
<evidence type="ECO:0000256" key="3">
    <source>
        <dbReference type="SAM" id="SignalP"/>
    </source>
</evidence>
<dbReference type="InterPro" id="IPR052196">
    <property type="entry name" value="Bact_Kbp"/>
</dbReference>
<sequence>MPKHRAPRYVRTKSVIAKAPVAAGAAAVGLGVLSTPAASASDAPSVTHDWSGVAQCESSGNWAINTGNGYYGGLQFSQSTWAAFGGTDLAAHADLATPAQQVQIAEAVLAGQGIGAWPSCGKYLAGGTTAAAAEAPAAPAPVVEAPAAAPAAEQAAPAAAEAATEDYTVRWGDTVAKIAAAHAQSWRELYQRNAEVIGSNPNRIYPGQVLAVSGSVAEAPVAEAPAAPAAPAAPETTAVVAGNAAPAATPPLAEAAPQVAPTSATAHVSNTAGALKSQAQAAADAVVSNVPGAADITLGGTRASAVDPAGHPSGLAVDYMVMSDAALGDAIAQYHIDHWAELGVEYVIWEQRILTSPDAAWRAMEDRGGVTANHFDHVHVNYAG</sequence>
<proteinExistence type="inferred from homology"/>
<keyword evidence="3" id="KW-0732">Signal</keyword>
<dbReference type="InterPro" id="IPR036779">
    <property type="entry name" value="LysM_dom_sf"/>
</dbReference>
<dbReference type="CDD" id="cd00118">
    <property type="entry name" value="LysM"/>
    <property type="match status" value="1"/>
</dbReference>
<feature type="signal peptide" evidence="3">
    <location>
        <begin position="1"/>
        <end position="40"/>
    </location>
</feature>
<dbReference type="InterPro" id="IPR010618">
    <property type="entry name" value="RPF"/>
</dbReference>
<dbReference type="PANTHER" id="PTHR34700">
    <property type="entry name" value="POTASSIUM BINDING PROTEIN KBP"/>
    <property type="match status" value="1"/>
</dbReference>
<reference evidence="5 6" key="1">
    <citation type="submission" date="2017-05" db="EMBL/GenBank/DDBJ databases">
        <authorList>
            <person name="Varghese N."/>
            <person name="Submissions S."/>
        </authorList>
    </citation>
    <scope>NUCLEOTIDE SEQUENCE [LARGE SCALE GENOMIC DNA]</scope>
    <source>
        <strain evidence="5 6">DSM 46834</strain>
    </source>
</reference>
<organism evidence="5 6">
    <name type="scientific">Geodermatophilus aquaeductus</name>
    <dbReference type="NCBI Taxonomy" id="1564161"/>
    <lineage>
        <taxon>Bacteria</taxon>
        <taxon>Bacillati</taxon>
        <taxon>Actinomycetota</taxon>
        <taxon>Actinomycetes</taxon>
        <taxon>Geodermatophilales</taxon>
        <taxon>Geodermatophilaceae</taxon>
        <taxon>Geodermatophilus</taxon>
    </lineage>
</organism>
<evidence type="ECO:0000256" key="1">
    <source>
        <dbReference type="ARBA" id="ARBA00010830"/>
    </source>
</evidence>
<keyword evidence="6" id="KW-1185">Reference proteome</keyword>
<evidence type="ECO:0000313" key="6">
    <source>
        <dbReference type="Proteomes" id="UP000317484"/>
    </source>
</evidence>
<gene>
    <name evidence="5" type="ORF">SAMN06273567_101273</name>
</gene>
<dbReference type="CDD" id="cd13925">
    <property type="entry name" value="RPF"/>
    <property type="match status" value="1"/>
</dbReference>
<accession>A0A521AQY3</accession>
<dbReference type="Pfam" id="PF06737">
    <property type="entry name" value="Transglycosylas"/>
    <property type="match status" value="1"/>
</dbReference>
<dbReference type="Gene3D" id="3.10.350.10">
    <property type="entry name" value="LysM domain"/>
    <property type="match status" value="1"/>
</dbReference>
<dbReference type="Gene3D" id="1.10.530.10">
    <property type="match status" value="1"/>
</dbReference>
<dbReference type="PANTHER" id="PTHR34700:SF4">
    <property type="entry name" value="PHAGE-LIKE ELEMENT PBSX PROTEIN XKDP"/>
    <property type="match status" value="1"/>
</dbReference>
<dbReference type="GO" id="GO:0016787">
    <property type="term" value="F:hydrolase activity"/>
    <property type="evidence" value="ECO:0007669"/>
    <property type="project" value="UniProtKB-KW"/>
</dbReference>
<dbReference type="InterPro" id="IPR058593">
    <property type="entry name" value="ARB_07466-like_C"/>
</dbReference>
<protein>
    <submittedName>
        <fullName evidence="5">LysM domain-containing protein</fullName>
    </submittedName>
</protein>
<dbReference type="SUPFAM" id="SSF53955">
    <property type="entry name" value="Lysozyme-like"/>
    <property type="match status" value="1"/>
</dbReference>